<dbReference type="PANTHER" id="PTHR34388:SF1">
    <property type="entry name" value="DNA POLYMERASE III SUBUNIT DELTA"/>
    <property type="match status" value="1"/>
</dbReference>
<dbReference type="GO" id="GO:0003887">
    <property type="term" value="F:DNA-directed DNA polymerase activity"/>
    <property type="evidence" value="ECO:0007669"/>
    <property type="project" value="UniProtKB-UniRule"/>
</dbReference>
<feature type="domain" description="DNA polymerase III subunit delta C-terminal" evidence="11">
    <location>
        <begin position="222"/>
        <end position="342"/>
    </location>
</feature>
<gene>
    <name evidence="12" type="ORF">ND2E_2007</name>
</gene>
<keyword evidence="5" id="KW-0235">DNA replication</keyword>
<dbReference type="AlphaFoldDB" id="A0A099KTI6"/>
<dbReference type="GO" id="GO:0003677">
    <property type="term" value="F:DNA binding"/>
    <property type="evidence" value="ECO:0007669"/>
    <property type="project" value="InterPro"/>
</dbReference>
<dbReference type="GO" id="GO:0006261">
    <property type="term" value="P:DNA-templated DNA replication"/>
    <property type="evidence" value="ECO:0007669"/>
    <property type="project" value="TreeGrafter"/>
</dbReference>
<protein>
    <recommendedName>
        <fullName evidence="2 9">DNA polymerase III subunit delta</fullName>
        <ecNumber evidence="1 9">2.7.7.7</ecNumber>
    </recommendedName>
</protein>
<dbReference type="Gene3D" id="3.40.50.300">
    <property type="entry name" value="P-loop containing nucleotide triphosphate hydrolases"/>
    <property type="match status" value="1"/>
</dbReference>
<dbReference type="RefSeq" id="WP_033092800.1">
    <property type="nucleotide sequence ID" value="NZ_JQED01000007.1"/>
</dbReference>
<dbReference type="CDD" id="cd18138">
    <property type="entry name" value="HLD_clamp_pol_III_delta"/>
    <property type="match status" value="1"/>
</dbReference>
<dbReference type="InterPro" id="IPR010372">
    <property type="entry name" value="DNA_pol3_delta_N"/>
</dbReference>
<evidence type="ECO:0000256" key="4">
    <source>
        <dbReference type="ARBA" id="ARBA00022695"/>
    </source>
</evidence>
<dbReference type="PANTHER" id="PTHR34388">
    <property type="entry name" value="DNA POLYMERASE III SUBUNIT DELTA"/>
    <property type="match status" value="1"/>
</dbReference>
<dbReference type="GO" id="GO:0009360">
    <property type="term" value="C:DNA polymerase III complex"/>
    <property type="evidence" value="ECO:0007669"/>
    <property type="project" value="UniProtKB-UniRule"/>
</dbReference>
<dbReference type="EMBL" id="JQED01000007">
    <property type="protein sequence ID" value="KGJ94074.1"/>
    <property type="molecule type" value="Genomic_DNA"/>
</dbReference>
<evidence type="ECO:0000259" key="11">
    <source>
        <dbReference type="Pfam" id="PF14840"/>
    </source>
</evidence>
<dbReference type="InterPro" id="IPR005790">
    <property type="entry name" value="DNA_polIII_delta"/>
</dbReference>
<dbReference type="InterPro" id="IPR008921">
    <property type="entry name" value="DNA_pol3_clamp-load_cplx_C"/>
</dbReference>
<comment type="catalytic activity">
    <reaction evidence="8">
        <text>DNA(n) + a 2'-deoxyribonucleoside 5'-triphosphate = DNA(n+1) + diphosphate</text>
        <dbReference type="Rhea" id="RHEA:22508"/>
        <dbReference type="Rhea" id="RHEA-COMP:17339"/>
        <dbReference type="Rhea" id="RHEA-COMP:17340"/>
        <dbReference type="ChEBI" id="CHEBI:33019"/>
        <dbReference type="ChEBI" id="CHEBI:61560"/>
        <dbReference type="ChEBI" id="CHEBI:173112"/>
        <dbReference type="EC" id="2.7.7.7"/>
    </reaction>
</comment>
<evidence type="ECO:0000259" key="10">
    <source>
        <dbReference type="Pfam" id="PF06144"/>
    </source>
</evidence>
<evidence type="ECO:0000256" key="3">
    <source>
        <dbReference type="ARBA" id="ARBA00022679"/>
    </source>
</evidence>
<feature type="domain" description="DNA polymerase III delta N-terminal" evidence="10">
    <location>
        <begin position="21"/>
        <end position="145"/>
    </location>
</feature>
<evidence type="ECO:0000256" key="2">
    <source>
        <dbReference type="ARBA" id="ARBA00017703"/>
    </source>
</evidence>
<accession>A0A099KTI6</accession>
<keyword evidence="6" id="KW-0239">DNA-directed DNA polymerase</keyword>
<evidence type="ECO:0000313" key="12">
    <source>
        <dbReference type="EMBL" id="KGJ94074.1"/>
    </source>
</evidence>
<dbReference type="EC" id="2.7.7.7" evidence="1 9"/>
<dbReference type="Proteomes" id="UP000029843">
    <property type="component" value="Unassembled WGS sequence"/>
</dbReference>
<evidence type="ECO:0000256" key="8">
    <source>
        <dbReference type="ARBA" id="ARBA00049244"/>
    </source>
</evidence>
<keyword evidence="4 12" id="KW-0548">Nucleotidyltransferase</keyword>
<name>A0A099KTI6_COLPS</name>
<comment type="similarity">
    <text evidence="7">Belongs to the DNA polymerase HolA subunit family.</text>
</comment>
<dbReference type="Gene3D" id="1.20.272.10">
    <property type="match status" value="1"/>
</dbReference>
<dbReference type="SUPFAM" id="SSF48019">
    <property type="entry name" value="post-AAA+ oligomerization domain-like"/>
    <property type="match status" value="1"/>
</dbReference>
<evidence type="ECO:0000256" key="9">
    <source>
        <dbReference type="NCBIfam" id="TIGR01128"/>
    </source>
</evidence>
<dbReference type="PATRIC" id="fig|28229.4.peg.1030"/>
<dbReference type="InterPro" id="IPR027417">
    <property type="entry name" value="P-loop_NTPase"/>
</dbReference>
<evidence type="ECO:0000256" key="1">
    <source>
        <dbReference type="ARBA" id="ARBA00012417"/>
    </source>
</evidence>
<reference evidence="12 13" key="1">
    <citation type="submission" date="2014-08" db="EMBL/GenBank/DDBJ databases">
        <title>Genomic and Phenotypic Diversity of Colwellia psychrerythraea strains from Disparate Marine Basins.</title>
        <authorList>
            <person name="Techtmann S.M."/>
            <person name="Stelling S.C."/>
            <person name="Utturkar S.M."/>
            <person name="Alshibli N."/>
            <person name="Harris A."/>
            <person name="Brown S.D."/>
            <person name="Hazen T.C."/>
        </authorList>
    </citation>
    <scope>NUCLEOTIDE SEQUENCE [LARGE SCALE GENOMIC DNA]</scope>
    <source>
        <strain evidence="12 13">ND2E</strain>
    </source>
</reference>
<comment type="caution">
    <text evidence="12">The sequence shown here is derived from an EMBL/GenBank/DDBJ whole genome shotgun (WGS) entry which is preliminary data.</text>
</comment>
<sequence length="354" mass="40458">MKIYHNQLDNTLRQGFKPVWLVFGDEPWQKNNSLATIRAHAKQQGFSEVIRFSSDNSFDWQQLMDEYQSLSLFASQRIIEVELTTVKVGDAGNKALLALAERLAQDINSGYIPQDVIFIFHGAKLDAASTNRKWFKNLTQLGCYLPLYDIELKAMPQWLNNQARQLHLNISPELNALLIELFEGNLLALAQELEKLVLLFGSQHISIEQAEQIIINQAKFNPFQVIDALLLGDCAKCITMLDQLQQEGMAPAQLIWVFHKEIGQLYSMLNQLSQGESIATIYKQYRIWDKRKPLYQYALTHIKLDNVKQAMIRIADIDLLSKTSSEFNVFILLADLCVTLYHGEKTAAFSLNYG</sequence>
<dbReference type="Gene3D" id="1.10.8.60">
    <property type="match status" value="1"/>
</dbReference>
<dbReference type="OrthoDB" id="9770982at2"/>
<organism evidence="12 13">
    <name type="scientific">Colwellia psychrerythraea</name>
    <name type="common">Vibrio psychroerythus</name>
    <dbReference type="NCBI Taxonomy" id="28229"/>
    <lineage>
        <taxon>Bacteria</taxon>
        <taxon>Pseudomonadati</taxon>
        <taxon>Pseudomonadota</taxon>
        <taxon>Gammaproteobacteria</taxon>
        <taxon>Alteromonadales</taxon>
        <taxon>Colwelliaceae</taxon>
        <taxon>Colwellia</taxon>
    </lineage>
</organism>
<evidence type="ECO:0000256" key="5">
    <source>
        <dbReference type="ARBA" id="ARBA00022705"/>
    </source>
</evidence>
<dbReference type="InterPro" id="IPR032780">
    <property type="entry name" value="DNA_pol3_delt_C"/>
</dbReference>
<dbReference type="SUPFAM" id="SSF52540">
    <property type="entry name" value="P-loop containing nucleoside triphosphate hydrolases"/>
    <property type="match status" value="1"/>
</dbReference>
<evidence type="ECO:0000256" key="7">
    <source>
        <dbReference type="ARBA" id="ARBA00034754"/>
    </source>
</evidence>
<dbReference type="NCBIfam" id="TIGR01128">
    <property type="entry name" value="holA"/>
    <property type="match status" value="1"/>
</dbReference>
<dbReference type="Pfam" id="PF14840">
    <property type="entry name" value="DNA_pol3_delt_C"/>
    <property type="match status" value="1"/>
</dbReference>
<proteinExistence type="inferred from homology"/>
<evidence type="ECO:0000313" key="13">
    <source>
        <dbReference type="Proteomes" id="UP000029843"/>
    </source>
</evidence>
<dbReference type="Pfam" id="PF06144">
    <property type="entry name" value="DNA_pol3_delta"/>
    <property type="match status" value="1"/>
</dbReference>
<evidence type="ECO:0000256" key="6">
    <source>
        <dbReference type="ARBA" id="ARBA00022932"/>
    </source>
</evidence>
<keyword evidence="3 12" id="KW-0808">Transferase</keyword>